<feature type="region of interest" description="Disordered" evidence="6">
    <location>
        <begin position="1"/>
        <end position="89"/>
    </location>
</feature>
<evidence type="ECO:0000313" key="8">
    <source>
        <dbReference type="Proteomes" id="UP000192223"/>
    </source>
</evidence>
<dbReference type="Proteomes" id="UP000192223">
    <property type="component" value="Unplaced"/>
</dbReference>
<dbReference type="AlphaFoldDB" id="A0A1W4X221"/>
<dbReference type="OrthoDB" id="167718at2759"/>
<dbReference type="InterPro" id="IPR012677">
    <property type="entry name" value="Nucleotide-bd_a/b_plait_sf"/>
</dbReference>
<dbReference type="GeneID" id="108740343"/>
<protein>
    <submittedName>
        <fullName evidence="9">Nuclear localization sequence-binding protein-like isoform X1</fullName>
    </submittedName>
</protein>
<dbReference type="KEGG" id="apln:108740343"/>
<keyword evidence="8" id="KW-1185">Reference proteome</keyword>
<dbReference type="PANTHER" id="PTHR48039:SF5">
    <property type="entry name" value="RNA-BINDING PROTEIN 28"/>
    <property type="match status" value="1"/>
</dbReference>
<dbReference type="GO" id="GO:0005634">
    <property type="term" value="C:nucleus"/>
    <property type="evidence" value="ECO:0007669"/>
    <property type="project" value="UniProtKB-SubCell"/>
</dbReference>
<dbReference type="InterPro" id="IPR034228">
    <property type="entry name" value="Nop6_RRM"/>
</dbReference>
<feature type="region of interest" description="Disordered" evidence="6">
    <location>
        <begin position="146"/>
        <end position="302"/>
    </location>
</feature>
<dbReference type="SUPFAM" id="SSF54928">
    <property type="entry name" value="RNA-binding domain, RBD"/>
    <property type="match status" value="1"/>
</dbReference>
<dbReference type="STRING" id="224129.A0A1W4X221"/>
<evidence type="ECO:0000313" key="9">
    <source>
        <dbReference type="RefSeq" id="XP_018330134.1"/>
    </source>
</evidence>
<feature type="compositionally biased region" description="Basic residues" evidence="6">
    <location>
        <begin position="443"/>
        <end position="453"/>
    </location>
</feature>
<evidence type="ECO:0000256" key="1">
    <source>
        <dbReference type="ARBA" id="ARBA00004123"/>
    </source>
</evidence>
<dbReference type="RefSeq" id="XP_018330134.1">
    <property type="nucleotide sequence ID" value="XM_018474632.2"/>
</dbReference>
<dbReference type="CDD" id="cd12400">
    <property type="entry name" value="RRM_Nop6"/>
    <property type="match status" value="1"/>
</dbReference>
<evidence type="ECO:0000259" key="7">
    <source>
        <dbReference type="PROSITE" id="PS50102"/>
    </source>
</evidence>
<dbReference type="Gene3D" id="3.30.70.330">
    <property type="match status" value="1"/>
</dbReference>
<dbReference type="InParanoid" id="A0A1W4X221"/>
<keyword evidence="3 5" id="KW-0694">RNA-binding</keyword>
<feature type="compositionally biased region" description="Polar residues" evidence="6">
    <location>
        <begin position="403"/>
        <end position="421"/>
    </location>
</feature>
<dbReference type="GO" id="GO:0003729">
    <property type="term" value="F:mRNA binding"/>
    <property type="evidence" value="ECO:0007669"/>
    <property type="project" value="TreeGrafter"/>
</dbReference>
<feature type="compositionally biased region" description="Acidic residues" evidence="6">
    <location>
        <begin position="201"/>
        <end position="276"/>
    </location>
</feature>
<reference evidence="9" key="1">
    <citation type="submission" date="2025-08" db="UniProtKB">
        <authorList>
            <consortium name="RefSeq"/>
        </authorList>
    </citation>
    <scope>IDENTIFICATION</scope>
    <source>
        <tissue evidence="9">Entire body</tissue>
    </source>
</reference>
<dbReference type="PROSITE" id="PS50102">
    <property type="entry name" value="RRM"/>
    <property type="match status" value="1"/>
</dbReference>
<evidence type="ECO:0000256" key="2">
    <source>
        <dbReference type="ARBA" id="ARBA00022737"/>
    </source>
</evidence>
<evidence type="ECO:0000256" key="4">
    <source>
        <dbReference type="ARBA" id="ARBA00023242"/>
    </source>
</evidence>
<dbReference type="InterPro" id="IPR051945">
    <property type="entry name" value="RRM_MRD1_RNA_proc_ribogen"/>
</dbReference>
<proteinExistence type="predicted"/>
<name>A0A1W4X221_AGRPL</name>
<feature type="region of interest" description="Disordered" evidence="6">
    <location>
        <begin position="390"/>
        <end position="453"/>
    </location>
</feature>
<feature type="compositionally biased region" description="Low complexity" evidence="6">
    <location>
        <begin position="64"/>
        <end position="75"/>
    </location>
</feature>
<dbReference type="PANTHER" id="PTHR48039">
    <property type="entry name" value="RNA-BINDING MOTIF PROTEIN 14B"/>
    <property type="match status" value="1"/>
</dbReference>
<organism evidence="8 9">
    <name type="scientific">Agrilus planipennis</name>
    <name type="common">Emerald ash borer</name>
    <name type="synonym">Agrilus marcopoli</name>
    <dbReference type="NCBI Taxonomy" id="224129"/>
    <lineage>
        <taxon>Eukaryota</taxon>
        <taxon>Metazoa</taxon>
        <taxon>Ecdysozoa</taxon>
        <taxon>Arthropoda</taxon>
        <taxon>Hexapoda</taxon>
        <taxon>Insecta</taxon>
        <taxon>Pterygota</taxon>
        <taxon>Neoptera</taxon>
        <taxon>Endopterygota</taxon>
        <taxon>Coleoptera</taxon>
        <taxon>Polyphaga</taxon>
        <taxon>Elateriformia</taxon>
        <taxon>Buprestoidea</taxon>
        <taxon>Buprestidae</taxon>
        <taxon>Agrilinae</taxon>
        <taxon>Agrilus</taxon>
    </lineage>
</organism>
<dbReference type="InterPro" id="IPR035979">
    <property type="entry name" value="RBD_domain_sf"/>
</dbReference>
<evidence type="ECO:0000256" key="3">
    <source>
        <dbReference type="ARBA" id="ARBA00022884"/>
    </source>
</evidence>
<dbReference type="SMART" id="SM00360">
    <property type="entry name" value="RRM"/>
    <property type="match status" value="1"/>
</dbReference>
<dbReference type="InterPro" id="IPR000504">
    <property type="entry name" value="RRM_dom"/>
</dbReference>
<sequence>MVESVAEMAGKRKSLASPNSPGKPQKKVKTEPVTPNKAKEQKNTPKKNTPKVKDNKQQAKKKNVNSSSVSPNANKNSEKKAVPVKKTFSKRKFRDFVKDAATGEVQPEEALTKIQEQINKIQTADDLSNTAKRKLSKLYSIADKIQKQSGINKIDISKQKALKPVGKIIPKAKNEKPKQLKTKPTKKDDADNKNKDSGVDQSEEEWEENSVEGGDNSEDGEEEDEDSHEGEEDSEMDEEDSVEGEVDSAEESGEDEEEEDDDDDDEEDEDEDDDGADDNKQEEKKEQTINIKTNEKKEAEVQTDKKEEILNDFTIFVGNIPFETTDDEVKEYFSKAGGIVSVVIPRQRKENKSRGFAIITLKDKESYDKALSFHYTHLNGRQIYVRHYHQKPKSSLKGGPNRNFKQFGNQGNQKFNPNNRAPKQGGGFNPRNKRPMQGGGFKPKNKFQNKKDN</sequence>
<accession>A0A1W4X221</accession>
<feature type="compositionally biased region" description="Basic and acidic residues" evidence="6">
    <location>
        <begin position="185"/>
        <end position="198"/>
    </location>
</feature>
<feature type="domain" description="RRM" evidence="7">
    <location>
        <begin position="313"/>
        <end position="390"/>
    </location>
</feature>
<gene>
    <name evidence="9" type="primary">LOC108740343</name>
</gene>
<evidence type="ECO:0000256" key="6">
    <source>
        <dbReference type="SAM" id="MobiDB-lite"/>
    </source>
</evidence>
<keyword evidence="4" id="KW-0539">Nucleus</keyword>
<dbReference type="Pfam" id="PF00076">
    <property type="entry name" value="RRM_1"/>
    <property type="match status" value="1"/>
</dbReference>
<comment type="subcellular location">
    <subcellularLocation>
        <location evidence="1">Nucleus</location>
    </subcellularLocation>
</comment>
<evidence type="ECO:0000256" key="5">
    <source>
        <dbReference type="PROSITE-ProRule" id="PRU00176"/>
    </source>
</evidence>
<feature type="compositionally biased region" description="Basic and acidic residues" evidence="6">
    <location>
        <begin position="277"/>
        <end position="302"/>
    </location>
</feature>
<keyword evidence="2" id="KW-0677">Repeat</keyword>